<name>A0ABT3FMK0_9BACT</name>
<proteinExistence type="predicted"/>
<evidence type="ECO:0000313" key="1">
    <source>
        <dbReference type="EMBL" id="MCW1884799.1"/>
    </source>
</evidence>
<organism evidence="1 2">
    <name type="scientific">Luteolibacter flavescens</name>
    <dbReference type="NCBI Taxonomy" id="1859460"/>
    <lineage>
        <taxon>Bacteria</taxon>
        <taxon>Pseudomonadati</taxon>
        <taxon>Verrucomicrobiota</taxon>
        <taxon>Verrucomicrobiia</taxon>
        <taxon>Verrucomicrobiales</taxon>
        <taxon>Verrucomicrobiaceae</taxon>
        <taxon>Luteolibacter</taxon>
    </lineage>
</organism>
<dbReference type="EMBL" id="JAPDDS010000004">
    <property type="protein sequence ID" value="MCW1884799.1"/>
    <property type="molecule type" value="Genomic_DNA"/>
</dbReference>
<accession>A0ABT3FMK0</accession>
<gene>
    <name evidence="1" type="ORF">OKA04_08675</name>
</gene>
<keyword evidence="2" id="KW-1185">Reference proteome</keyword>
<sequence length="98" mass="10889">MTPSEWPFDQGENVSAITTRQVIDEKLPVLMAIHYSDDHSWAFLCNTTGDHADGRVISMGSALTLDTTLESIADLPPGWIAERDSVGGEWRRYKSADH</sequence>
<dbReference type="RefSeq" id="WP_264500756.1">
    <property type="nucleotide sequence ID" value="NZ_JAPDDS010000004.1"/>
</dbReference>
<comment type="caution">
    <text evidence="1">The sequence shown here is derived from an EMBL/GenBank/DDBJ whole genome shotgun (WGS) entry which is preliminary data.</text>
</comment>
<dbReference type="Proteomes" id="UP001207930">
    <property type="component" value="Unassembled WGS sequence"/>
</dbReference>
<reference evidence="1 2" key="1">
    <citation type="submission" date="2022-10" db="EMBL/GenBank/DDBJ databases">
        <title>Luteolibacter flavescens strain MCCC 1K03193, whole genome shotgun sequencing project.</title>
        <authorList>
            <person name="Zhao G."/>
            <person name="Shen L."/>
        </authorList>
    </citation>
    <scope>NUCLEOTIDE SEQUENCE [LARGE SCALE GENOMIC DNA]</scope>
    <source>
        <strain evidence="1 2">MCCC 1K03193</strain>
    </source>
</reference>
<protein>
    <submittedName>
        <fullName evidence="1">Uncharacterized protein</fullName>
    </submittedName>
</protein>
<evidence type="ECO:0000313" key="2">
    <source>
        <dbReference type="Proteomes" id="UP001207930"/>
    </source>
</evidence>